<gene>
    <name evidence="2" type="ORF">Klosneuvirus_3_187</name>
</gene>
<dbReference type="EMBL" id="KY684110">
    <property type="protein sequence ID" value="ARF12052.1"/>
    <property type="molecule type" value="Genomic_DNA"/>
</dbReference>
<dbReference type="InterPro" id="IPR001810">
    <property type="entry name" value="F-box_dom"/>
</dbReference>
<organism evidence="2">
    <name type="scientific">Klosneuvirus KNV1</name>
    <dbReference type="NCBI Taxonomy" id="1977640"/>
    <lineage>
        <taxon>Viruses</taxon>
        <taxon>Varidnaviria</taxon>
        <taxon>Bamfordvirae</taxon>
        <taxon>Nucleocytoviricota</taxon>
        <taxon>Megaviricetes</taxon>
        <taxon>Imitervirales</taxon>
        <taxon>Mimiviridae</taxon>
        <taxon>Klosneuvirinae</taxon>
        <taxon>Klosneuvirus</taxon>
    </lineage>
</organism>
<evidence type="ECO:0000259" key="1">
    <source>
        <dbReference type="Pfam" id="PF00646"/>
    </source>
</evidence>
<proteinExistence type="predicted"/>
<evidence type="ECO:0000313" key="2">
    <source>
        <dbReference type="EMBL" id="ARF12052.1"/>
    </source>
</evidence>
<reference evidence="2" key="1">
    <citation type="journal article" date="2017" name="Science">
        <title>Giant viruses with an expanded complement of translation system components.</title>
        <authorList>
            <person name="Schulz F."/>
            <person name="Yutin N."/>
            <person name="Ivanova N.N."/>
            <person name="Ortega D.R."/>
            <person name="Lee T.K."/>
            <person name="Vierheilig J."/>
            <person name="Daims H."/>
            <person name="Horn M."/>
            <person name="Wagner M."/>
            <person name="Jensen G.J."/>
            <person name="Kyrpides N.C."/>
            <person name="Koonin E.V."/>
            <person name="Woyke T."/>
        </authorList>
    </citation>
    <scope>NUCLEOTIDE SEQUENCE</scope>
    <source>
        <strain evidence="2">KNV1</strain>
    </source>
</reference>
<accession>A0A1V0SK07</accession>
<name>A0A1V0SK07_9VIRU</name>
<protein>
    <recommendedName>
        <fullName evidence="1">F-box domain-containing protein</fullName>
    </recommendedName>
</protein>
<sequence>MESFPEDWVSITFKYPPNDQPLSLAQLIPFITPIQNLQGKFDGRMLWVSYDIPEDLHAELCQNGYVIYGTKEKDKMIHITLFSEEKWYWDIVRVETTMLDLNPDVFKLICIDLSFTDQLNLRLTCKGLQSLIYYSDFKNRDDGTNFKESQLMIKVCRDITIKCYTMIWNRYHVQHPKSYVWYLPDEYKKLGECFSKEIKCFSDKKHYSHYDHDYYRGCGNPDHQYLVVFHQIWTLKDIMHNIEKLMIMDNLIKLLDFDKVLTSKKNSFNDKDKRLLGEQSKNYKLSIKIVVIVLVSEYQ</sequence>
<feature type="domain" description="F-box" evidence="1">
    <location>
        <begin position="99"/>
        <end position="138"/>
    </location>
</feature>
<dbReference type="Pfam" id="PF00646">
    <property type="entry name" value="F-box"/>
    <property type="match status" value="1"/>
</dbReference>